<sequence>MQLYTKLIELKISATNKLTVDGVFSLIINPI</sequence>
<evidence type="ECO:0000313" key="2">
    <source>
        <dbReference type="Proteomes" id="UP000537718"/>
    </source>
</evidence>
<dbReference type="AlphaFoldDB" id="A0A7W8YP72"/>
<dbReference type="Proteomes" id="UP000537718">
    <property type="component" value="Unassembled WGS sequence"/>
</dbReference>
<comment type="caution">
    <text evidence="1">The sequence shown here is derived from an EMBL/GenBank/DDBJ whole genome shotgun (WGS) entry which is preliminary data.</text>
</comment>
<name>A0A7W8YP72_9SPHI</name>
<organism evidence="1 2">
    <name type="scientific">Pedobacter cryoconitis</name>
    <dbReference type="NCBI Taxonomy" id="188932"/>
    <lineage>
        <taxon>Bacteria</taxon>
        <taxon>Pseudomonadati</taxon>
        <taxon>Bacteroidota</taxon>
        <taxon>Sphingobacteriia</taxon>
        <taxon>Sphingobacteriales</taxon>
        <taxon>Sphingobacteriaceae</taxon>
        <taxon>Pedobacter</taxon>
    </lineage>
</organism>
<evidence type="ECO:0000313" key="1">
    <source>
        <dbReference type="EMBL" id="MBB5619278.1"/>
    </source>
</evidence>
<proteinExistence type="predicted"/>
<protein>
    <submittedName>
        <fullName evidence="1">Uncharacterized protein</fullName>
    </submittedName>
</protein>
<reference evidence="1 2" key="1">
    <citation type="submission" date="2020-08" db="EMBL/GenBank/DDBJ databases">
        <title>Genomic Encyclopedia of Type Strains, Phase IV (KMG-V): Genome sequencing to study the core and pangenomes of soil and plant-associated prokaryotes.</title>
        <authorList>
            <person name="Whitman W."/>
        </authorList>
    </citation>
    <scope>NUCLEOTIDE SEQUENCE [LARGE SCALE GENOMIC DNA]</scope>
    <source>
        <strain evidence="1 2">MP7CTX6</strain>
    </source>
</reference>
<gene>
    <name evidence="1" type="ORF">HDE69_000314</name>
</gene>
<accession>A0A7W8YP72</accession>
<dbReference type="EMBL" id="JACHCF010000001">
    <property type="protein sequence ID" value="MBB5619278.1"/>
    <property type="molecule type" value="Genomic_DNA"/>
</dbReference>